<comment type="caution">
    <text evidence="1">The sequence shown here is derived from an EMBL/GenBank/DDBJ whole genome shotgun (WGS) entry which is preliminary data.</text>
</comment>
<accession>B4D1D4</accession>
<dbReference type="Proteomes" id="UP000005824">
    <property type="component" value="Unassembled WGS sequence"/>
</dbReference>
<evidence type="ECO:0000313" key="2">
    <source>
        <dbReference type="Proteomes" id="UP000005824"/>
    </source>
</evidence>
<organism evidence="1 2">
    <name type="scientific">Chthoniobacter flavus Ellin428</name>
    <dbReference type="NCBI Taxonomy" id="497964"/>
    <lineage>
        <taxon>Bacteria</taxon>
        <taxon>Pseudomonadati</taxon>
        <taxon>Verrucomicrobiota</taxon>
        <taxon>Spartobacteria</taxon>
        <taxon>Chthoniobacterales</taxon>
        <taxon>Chthoniobacteraceae</taxon>
        <taxon>Chthoniobacter</taxon>
    </lineage>
</organism>
<evidence type="ECO:0000313" key="1">
    <source>
        <dbReference type="EMBL" id="EDY19546.1"/>
    </source>
</evidence>
<gene>
    <name evidence="1" type="ORF">CfE428DRAFT_2722</name>
</gene>
<keyword evidence="2" id="KW-1185">Reference proteome</keyword>
<sequence>MMVIAGFAAACLFWVFRHIVQEAFYESGAGWNKSLHGGTAEDQYRHH</sequence>
<dbReference type="AlphaFoldDB" id="B4D1D4"/>
<dbReference type="InParanoid" id="B4D1D4"/>
<reference evidence="1 2" key="1">
    <citation type="journal article" date="2011" name="J. Bacteriol.">
        <title>Genome sequence of Chthoniobacter flavus Ellin428, an aerobic heterotrophic soil bacterium.</title>
        <authorList>
            <person name="Kant R."/>
            <person name="van Passel M.W."/>
            <person name="Palva A."/>
            <person name="Lucas S."/>
            <person name="Lapidus A."/>
            <person name="Glavina Del Rio T."/>
            <person name="Dalin E."/>
            <person name="Tice H."/>
            <person name="Bruce D."/>
            <person name="Goodwin L."/>
            <person name="Pitluck S."/>
            <person name="Larimer F.W."/>
            <person name="Land M.L."/>
            <person name="Hauser L."/>
            <person name="Sangwan P."/>
            <person name="de Vos W.M."/>
            <person name="Janssen P.H."/>
            <person name="Smidt H."/>
        </authorList>
    </citation>
    <scope>NUCLEOTIDE SEQUENCE [LARGE SCALE GENOMIC DNA]</scope>
    <source>
        <strain evidence="1 2">Ellin428</strain>
    </source>
</reference>
<dbReference type="STRING" id="497964.CfE428DRAFT_2722"/>
<protein>
    <submittedName>
        <fullName evidence="1">Uncharacterized protein</fullName>
    </submittedName>
</protein>
<proteinExistence type="predicted"/>
<dbReference type="EMBL" id="ABVL01000007">
    <property type="protein sequence ID" value="EDY19546.1"/>
    <property type="molecule type" value="Genomic_DNA"/>
</dbReference>
<name>B4D1D4_9BACT</name>